<dbReference type="FunFam" id="3.30.160.60:FF:000100">
    <property type="entry name" value="Zinc finger 45-like"/>
    <property type="match status" value="1"/>
</dbReference>
<dbReference type="EMBL" id="KZ308157">
    <property type="protein sequence ID" value="KAG8223346.1"/>
    <property type="molecule type" value="Genomic_DNA"/>
</dbReference>
<dbReference type="FunFam" id="3.30.160.60:FF:000446">
    <property type="entry name" value="Zinc finger protein"/>
    <property type="match status" value="1"/>
</dbReference>
<keyword evidence="13" id="KW-1185">Reference proteome</keyword>
<dbReference type="Gene3D" id="3.30.160.60">
    <property type="entry name" value="Classic Zinc Finger"/>
    <property type="match status" value="12"/>
</dbReference>
<evidence type="ECO:0000256" key="3">
    <source>
        <dbReference type="ARBA" id="ARBA00022737"/>
    </source>
</evidence>
<feature type="domain" description="C2H2-type" evidence="11">
    <location>
        <begin position="113"/>
        <end position="140"/>
    </location>
</feature>
<dbReference type="GO" id="GO:0008270">
    <property type="term" value="F:zinc ion binding"/>
    <property type="evidence" value="ECO:0007669"/>
    <property type="project" value="UniProtKB-KW"/>
</dbReference>
<dbReference type="Proteomes" id="UP000792457">
    <property type="component" value="Unassembled WGS sequence"/>
</dbReference>
<gene>
    <name evidence="12" type="ORF">J437_LFUL001224</name>
</gene>
<organism evidence="12 13">
    <name type="scientific">Ladona fulva</name>
    <name type="common">Scarce chaser dragonfly</name>
    <name type="synonym">Libellula fulva</name>
    <dbReference type="NCBI Taxonomy" id="123851"/>
    <lineage>
        <taxon>Eukaryota</taxon>
        <taxon>Metazoa</taxon>
        <taxon>Ecdysozoa</taxon>
        <taxon>Arthropoda</taxon>
        <taxon>Hexapoda</taxon>
        <taxon>Insecta</taxon>
        <taxon>Pterygota</taxon>
        <taxon>Palaeoptera</taxon>
        <taxon>Odonata</taxon>
        <taxon>Epiprocta</taxon>
        <taxon>Anisoptera</taxon>
        <taxon>Libelluloidea</taxon>
        <taxon>Libellulidae</taxon>
        <taxon>Ladona</taxon>
    </lineage>
</organism>
<sequence>MAKFVSGRKRFLCPFCAKAFRTKSQMMLHRSLHTGDLPYPCEVCGKRFPLRCRLLRHMSVHDASITCEFCGMDFKTNILLGRHIKARHTIPSYTYAPVNTQPQPVANKSGQRFPCRLCPKVFSTVNGLKVHKRVHVNTTVKIIPLSVEKEKPEEKTAVSLQDTCKICGMSFPNALYLKSHMVCHNIIRPNSGKLMSIESSKPTENTEDSRAGVNPDKSIAKSCDESVNMMEPTVLIHESSSSYGEPSFQQQNQPYNRINRFSCSVCSQIFQSRSQMLRHQTLIHRSLKCEICACMFSSAEEVQNHKLAEHPSYNADMLAKKPHKCNVCGKGFPKHCRLVQHMAVHSTVPRQSSCDECGKYFPSPELLDIHKKTHETKEPSSGKDPLICGVCQRVFTKRSRLKRHMLLHESQSFPCNKCPKTFISRELLAEHQSIHSVEEEQGVSCTACGRVFTNKGRLKQHVAVHTKSGFVSCDNCFKVFANKQVLEMHAQTCANPNESSSSSQPATSSKSALTPPPPPSGFASCASCSKAFPTKNLLTEHEKTCVGLTVVKKMDGTWKVLDNEDRTRGATRSDMNSRSESLEEIKVFSCKICNKKFSNYHGLNSHMRFHQGIHKCDLCHKKFASRNELSQHMSSHSAVYRCGICSQAFGMVDELKKHVSQCMATQSGVASNYFSCNACSEVFSFQEELAEHVRCHAGEFPHVCTECFKVFAHSLQLSRHLATHFKEDQNIQNSKHICSICQKGFVNSGALDRHKVVHSGEKRFQCSYCFQRFSQRSSLNRHQLTQHETKS</sequence>
<keyword evidence="4 9" id="KW-0863">Zinc-finger</keyword>
<dbReference type="FunFam" id="3.30.160.60:FF:000340">
    <property type="entry name" value="zinc finger protein 473 isoform X1"/>
    <property type="match status" value="1"/>
</dbReference>
<evidence type="ECO:0000256" key="5">
    <source>
        <dbReference type="ARBA" id="ARBA00022833"/>
    </source>
</evidence>
<reference evidence="12" key="1">
    <citation type="submission" date="2013-04" db="EMBL/GenBank/DDBJ databases">
        <authorList>
            <person name="Qu J."/>
            <person name="Murali S.C."/>
            <person name="Bandaranaike D."/>
            <person name="Bellair M."/>
            <person name="Blankenburg K."/>
            <person name="Chao H."/>
            <person name="Dinh H."/>
            <person name="Doddapaneni H."/>
            <person name="Downs B."/>
            <person name="Dugan-Rocha S."/>
            <person name="Elkadiri S."/>
            <person name="Gnanaolivu R.D."/>
            <person name="Hernandez B."/>
            <person name="Javaid M."/>
            <person name="Jayaseelan J.C."/>
            <person name="Lee S."/>
            <person name="Li M."/>
            <person name="Ming W."/>
            <person name="Munidasa M."/>
            <person name="Muniz J."/>
            <person name="Nguyen L."/>
            <person name="Ongeri F."/>
            <person name="Osuji N."/>
            <person name="Pu L.-L."/>
            <person name="Puazo M."/>
            <person name="Qu C."/>
            <person name="Quiroz J."/>
            <person name="Raj R."/>
            <person name="Weissenberger G."/>
            <person name="Xin Y."/>
            <person name="Zou X."/>
            <person name="Han Y."/>
            <person name="Richards S."/>
            <person name="Worley K."/>
            <person name="Muzny D."/>
            <person name="Gibbs R."/>
        </authorList>
    </citation>
    <scope>NUCLEOTIDE SEQUENCE</scope>
    <source>
        <strain evidence="12">Sampled in the wild</strain>
    </source>
</reference>
<evidence type="ECO:0000259" key="11">
    <source>
        <dbReference type="PROSITE" id="PS50157"/>
    </source>
</evidence>
<feature type="domain" description="C2H2-type" evidence="11">
    <location>
        <begin position="39"/>
        <end position="66"/>
    </location>
</feature>
<dbReference type="SUPFAM" id="SSF57667">
    <property type="entry name" value="beta-beta-alpha zinc fingers"/>
    <property type="match status" value="9"/>
</dbReference>
<keyword evidence="2" id="KW-0479">Metal-binding</keyword>
<feature type="domain" description="C2H2-type" evidence="11">
    <location>
        <begin position="443"/>
        <end position="466"/>
    </location>
</feature>
<evidence type="ECO:0000256" key="1">
    <source>
        <dbReference type="ARBA" id="ARBA00004123"/>
    </source>
</evidence>
<feature type="region of interest" description="Disordered" evidence="10">
    <location>
        <begin position="196"/>
        <end position="217"/>
    </location>
</feature>
<name>A0A8K0JVY0_LADFU</name>
<comment type="caution">
    <text evidence="12">The sequence shown here is derived from an EMBL/GenBank/DDBJ whole genome shotgun (WGS) entry which is preliminary data.</text>
</comment>
<evidence type="ECO:0000256" key="4">
    <source>
        <dbReference type="ARBA" id="ARBA00022771"/>
    </source>
</evidence>
<keyword evidence="6" id="KW-0805">Transcription regulation</keyword>
<feature type="domain" description="C2H2-type" evidence="11">
    <location>
        <begin position="386"/>
        <end position="413"/>
    </location>
</feature>
<dbReference type="PANTHER" id="PTHR24399">
    <property type="entry name" value="ZINC FINGER AND BTB DOMAIN-CONTAINING"/>
    <property type="match status" value="1"/>
</dbReference>
<feature type="domain" description="C2H2-type" evidence="11">
    <location>
        <begin position="674"/>
        <end position="701"/>
    </location>
</feature>
<feature type="domain" description="C2H2-type" evidence="11">
    <location>
        <begin position="736"/>
        <end position="763"/>
    </location>
</feature>
<feature type="domain" description="C2H2-type" evidence="11">
    <location>
        <begin position="261"/>
        <end position="289"/>
    </location>
</feature>
<feature type="domain" description="C2H2-type" evidence="11">
    <location>
        <begin position="162"/>
        <end position="189"/>
    </location>
</feature>
<evidence type="ECO:0000256" key="6">
    <source>
        <dbReference type="ARBA" id="ARBA00023015"/>
    </source>
</evidence>
<evidence type="ECO:0000256" key="8">
    <source>
        <dbReference type="ARBA" id="ARBA00023242"/>
    </source>
</evidence>
<keyword evidence="7" id="KW-0804">Transcription</keyword>
<feature type="domain" description="C2H2-type" evidence="11">
    <location>
        <begin position="65"/>
        <end position="89"/>
    </location>
</feature>
<dbReference type="PANTHER" id="PTHR24399:SF23">
    <property type="entry name" value="C2H2-TYPE DOMAIN-CONTAINING PROTEIN"/>
    <property type="match status" value="1"/>
</dbReference>
<feature type="compositionally biased region" description="Low complexity" evidence="10">
    <location>
        <begin position="499"/>
        <end position="511"/>
    </location>
</feature>
<feature type="domain" description="C2H2-type" evidence="11">
    <location>
        <begin position="352"/>
        <end position="379"/>
    </location>
</feature>
<protein>
    <recommendedName>
        <fullName evidence="11">C2H2-type domain-containing protein</fullName>
    </recommendedName>
</protein>
<dbReference type="GO" id="GO:0005654">
    <property type="term" value="C:nucleoplasm"/>
    <property type="evidence" value="ECO:0007669"/>
    <property type="project" value="TreeGrafter"/>
</dbReference>
<feature type="domain" description="C2H2-type" evidence="11">
    <location>
        <begin position="323"/>
        <end position="346"/>
    </location>
</feature>
<keyword evidence="3" id="KW-0677">Repeat</keyword>
<accession>A0A8K0JVY0</accession>
<dbReference type="OrthoDB" id="654211at2759"/>
<dbReference type="InterPro" id="IPR013087">
    <property type="entry name" value="Znf_C2H2_type"/>
</dbReference>
<dbReference type="GO" id="GO:0001227">
    <property type="term" value="F:DNA-binding transcription repressor activity, RNA polymerase II-specific"/>
    <property type="evidence" value="ECO:0007669"/>
    <property type="project" value="TreeGrafter"/>
</dbReference>
<dbReference type="Pfam" id="PF00096">
    <property type="entry name" value="zf-C2H2"/>
    <property type="match status" value="9"/>
</dbReference>
<comment type="subcellular location">
    <subcellularLocation>
        <location evidence="1">Nucleus</location>
    </subcellularLocation>
</comment>
<keyword evidence="8" id="KW-0539">Nucleus</keyword>
<dbReference type="AlphaFoldDB" id="A0A8K0JVY0"/>
<keyword evidence="5" id="KW-0862">Zinc</keyword>
<dbReference type="Pfam" id="PF12874">
    <property type="entry name" value="zf-met"/>
    <property type="match status" value="1"/>
</dbReference>
<dbReference type="GO" id="GO:0000978">
    <property type="term" value="F:RNA polymerase II cis-regulatory region sequence-specific DNA binding"/>
    <property type="evidence" value="ECO:0007669"/>
    <property type="project" value="TreeGrafter"/>
</dbReference>
<evidence type="ECO:0000256" key="2">
    <source>
        <dbReference type="ARBA" id="ARBA00022723"/>
    </source>
</evidence>
<evidence type="ECO:0000256" key="10">
    <source>
        <dbReference type="SAM" id="MobiDB-lite"/>
    </source>
</evidence>
<evidence type="ECO:0000256" key="7">
    <source>
        <dbReference type="ARBA" id="ARBA00023163"/>
    </source>
</evidence>
<feature type="domain" description="C2H2-type" evidence="11">
    <location>
        <begin position="702"/>
        <end position="729"/>
    </location>
</feature>
<dbReference type="SMART" id="SM00355">
    <property type="entry name" value="ZnF_C2H2"/>
    <property type="match status" value="21"/>
</dbReference>
<evidence type="ECO:0000313" key="13">
    <source>
        <dbReference type="Proteomes" id="UP000792457"/>
    </source>
</evidence>
<proteinExistence type="predicted"/>
<feature type="domain" description="C2H2-type" evidence="11">
    <location>
        <begin position="413"/>
        <end position="440"/>
    </location>
</feature>
<reference evidence="12" key="2">
    <citation type="submission" date="2017-10" db="EMBL/GenBank/DDBJ databases">
        <title>Ladona fulva Genome sequencing and assembly.</title>
        <authorList>
            <person name="Murali S."/>
            <person name="Richards S."/>
            <person name="Bandaranaike D."/>
            <person name="Bellair M."/>
            <person name="Blankenburg K."/>
            <person name="Chao H."/>
            <person name="Dinh H."/>
            <person name="Doddapaneni H."/>
            <person name="Dugan-Rocha S."/>
            <person name="Elkadiri S."/>
            <person name="Gnanaolivu R."/>
            <person name="Hernandez B."/>
            <person name="Skinner E."/>
            <person name="Javaid M."/>
            <person name="Lee S."/>
            <person name="Li M."/>
            <person name="Ming W."/>
            <person name="Munidasa M."/>
            <person name="Muniz J."/>
            <person name="Nguyen L."/>
            <person name="Hughes D."/>
            <person name="Osuji N."/>
            <person name="Pu L.-L."/>
            <person name="Puazo M."/>
            <person name="Qu C."/>
            <person name="Quiroz J."/>
            <person name="Raj R."/>
            <person name="Weissenberger G."/>
            <person name="Xin Y."/>
            <person name="Zou X."/>
            <person name="Han Y."/>
            <person name="Worley K."/>
            <person name="Muzny D."/>
            <person name="Gibbs R."/>
        </authorList>
    </citation>
    <scope>NUCLEOTIDE SEQUENCE</scope>
    <source>
        <strain evidence="12">Sampled in the wild</strain>
    </source>
</reference>
<evidence type="ECO:0000313" key="12">
    <source>
        <dbReference type="EMBL" id="KAG8223346.1"/>
    </source>
</evidence>
<feature type="domain" description="C2H2-type" evidence="11">
    <location>
        <begin position="764"/>
        <end position="791"/>
    </location>
</feature>
<feature type="domain" description="C2H2-type" evidence="11">
    <location>
        <begin position="588"/>
        <end position="615"/>
    </location>
</feature>
<evidence type="ECO:0000256" key="9">
    <source>
        <dbReference type="PROSITE-ProRule" id="PRU00042"/>
    </source>
</evidence>
<feature type="region of interest" description="Disordered" evidence="10">
    <location>
        <begin position="494"/>
        <end position="518"/>
    </location>
</feature>
<dbReference type="InterPro" id="IPR036236">
    <property type="entry name" value="Znf_C2H2_sf"/>
</dbReference>
<feature type="domain" description="C2H2-type" evidence="11">
    <location>
        <begin position="11"/>
        <end position="38"/>
    </location>
</feature>
<dbReference type="PROSITE" id="PS00028">
    <property type="entry name" value="ZINC_FINGER_C2H2_1"/>
    <property type="match status" value="17"/>
</dbReference>
<feature type="domain" description="C2H2-type" evidence="11">
    <location>
        <begin position="614"/>
        <end position="641"/>
    </location>
</feature>
<dbReference type="PROSITE" id="PS50157">
    <property type="entry name" value="ZINC_FINGER_C2H2_2"/>
    <property type="match status" value="17"/>
</dbReference>